<name>A0A5P1E2N1_ASPOF</name>
<dbReference type="AlphaFoldDB" id="A0A5P1E2N1"/>
<dbReference type="Proteomes" id="UP000243459">
    <property type="component" value="Chromosome 10"/>
</dbReference>
<dbReference type="Gramene" id="ONK56892">
    <property type="protein sequence ID" value="ONK56892"/>
    <property type="gene ID" value="A4U43_C10F14320"/>
</dbReference>
<dbReference type="EMBL" id="CM007390">
    <property type="protein sequence ID" value="ONK56892.1"/>
    <property type="molecule type" value="Genomic_DNA"/>
</dbReference>
<feature type="compositionally biased region" description="Basic and acidic residues" evidence="1">
    <location>
        <begin position="10"/>
        <end position="19"/>
    </location>
</feature>
<keyword evidence="3" id="KW-1185">Reference proteome</keyword>
<proteinExistence type="predicted"/>
<evidence type="ECO:0000313" key="3">
    <source>
        <dbReference type="Proteomes" id="UP000243459"/>
    </source>
</evidence>
<protein>
    <submittedName>
        <fullName evidence="2">Uncharacterized protein</fullName>
    </submittedName>
</protein>
<feature type="region of interest" description="Disordered" evidence="1">
    <location>
        <begin position="1"/>
        <end position="20"/>
    </location>
</feature>
<reference evidence="3" key="1">
    <citation type="journal article" date="2017" name="Nat. Commun.">
        <title>The asparagus genome sheds light on the origin and evolution of a young Y chromosome.</title>
        <authorList>
            <person name="Harkess A."/>
            <person name="Zhou J."/>
            <person name="Xu C."/>
            <person name="Bowers J.E."/>
            <person name="Van der Hulst R."/>
            <person name="Ayyampalayam S."/>
            <person name="Mercati F."/>
            <person name="Riccardi P."/>
            <person name="McKain M.R."/>
            <person name="Kakrana A."/>
            <person name="Tang H."/>
            <person name="Ray J."/>
            <person name="Groenendijk J."/>
            <person name="Arikit S."/>
            <person name="Mathioni S.M."/>
            <person name="Nakano M."/>
            <person name="Shan H."/>
            <person name="Telgmann-Rauber A."/>
            <person name="Kanno A."/>
            <person name="Yue Z."/>
            <person name="Chen H."/>
            <person name="Li W."/>
            <person name="Chen Y."/>
            <person name="Xu X."/>
            <person name="Zhang Y."/>
            <person name="Luo S."/>
            <person name="Chen H."/>
            <person name="Gao J."/>
            <person name="Mao Z."/>
            <person name="Pires J.C."/>
            <person name="Luo M."/>
            <person name="Kudrna D."/>
            <person name="Wing R.A."/>
            <person name="Meyers B.C."/>
            <person name="Yi K."/>
            <person name="Kong H."/>
            <person name="Lavrijsen P."/>
            <person name="Sunseri F."/>
            <person name="Falavigna A."/>
            <person name="Ye Y."/>
            <person name="Leebens-Mack J.H."/>
            <person name="Chen G."/>
        </authorList>
    </citation>
    <scope>NUCLEOTIDE SEQUENCE [LARGE SCALE GENOMIC DNA]</scope>
    <source>
        <strain evidence="3">cv. DH0086</strain>
    </source>
</reference>
<evidence type="ECO:0000256" key="1">
    <source>
        <dbReference type="SAM" id="MobiDB-lite"/>
    </source>
</evidence>
<accession>A0A5P1E2N1</accession>
<gene>
    <name evidence="2" type="ORF">A4U43_C10F14320</name>
</gene>
<evidence type="ECO:0000313" key="2">
    <source>
        <dbReference type="EMBL" id="ONK56892.1"/>
    </source>
</evidence>
<sequence>MFTDNASQDGKPDSGKEKMSTVAVGRFGQAVHINHESSRARSEHDVEVDAPGYMKHDVEVDAREYVKQKRHSCFGLSSLFALMLRKRINNEYGLLDML</sequence>
<organism evidence="2 3">
    <name type="scientific">Asparagus officinalis</name>
    <name type="common">Garden asparagus</name>
    <dbReference type="NCBI Taxonomy" id="4686"/>
    <lineage>
        <taxon>Eukaryota</taxon>
        <taxon>Viridiplantae</taxon>
        <taxon>Streptophyta</taxon>
        <taxon>Embryophyta</taxon>
        <taxon>Tracheophyta</taxon>
        <taxon>Spermatophyta</taxon>
        <taxon>Magnoliopsida</taxon>
        <taxon>Liliopsida</taxon>
        <taxon>Asparagales</taxon>
        <taxon>Asparagaceae</taxon>
        <taxon>Asparagoideae</taxon>
        <taxon>Asparagus</taxon>
    </lineage>
</organism>